<dbReference type="EMBL" id="JANBUJ010000315">
    <property type="protein sequence ID" value="KAJ2772805.1"/>
    <property type="molecule type" value="Genomic_DNA"/>
</dbReference>
<dbReference type="Proteomes" id="UP001140234">
    <property type="component" value="Unassembled WGS sequence"/>
</dbReference>
<evidence type="ECO:0000313" key="1">
    <source>
        <dbReference type="EMBL" id="KAJ2772805.1"/>
    </source>
</evidence>
<gene>
    <name evidence="1" type="ORF">IWQ57_001604</name>
</gene>
<keyword evidence="2" id="KW-1185">Reference proteome</keyword>
<proteinExistence type="predicted"/>
<reference evidence="1" key="1">
    <citation type="submission" date="2022-07" db="EMBL/GenBank/DDBJ databases">
        <title>Phylogenomic reconstructions and comparative analyses of Kickxellomycotina fungi.</title>
        <authorList>
            <person name="Reynolds N.K."/>
            <person name="Stajich J.E."/>
            <person name="Barry K."/>
            <person name="Grigoriev I.V."/>
            <person name="Crous P."/>
            <person name="Smith M.E."/>
        </authorList>
    </citation>
    <scope>NUCLEOTIDE SEQUENCE</scope>
    <source>
        <strain evidence="1">CBS 109366</strain>
    </source>
</reference>
<comment type="caution">
    <text evidence="1">The sequence shown here is derived from an EMBL/GenBank/DDBJ whole genome shotgun (WGS) entry which is preliminary data.</text>
</comment>
<protein>
    <submittedName>
        <fullName evidence="1">Uncharacterized protein</fullName>
    </submittedName>
</protein>
<name>A0ACC1K3Y5_9FUNG</name>
<accession>A0ACC1K3Y5</accession>
<sequence length="284" mass="29934">MWFCKEAQYELAGRVAVVTGALGAIGRRLAARLAESGALVALADIGSESDGAALCAELNSGRGQRVAAYRRADLRDAAQIAELLAWADGEFGRVDVVVNNAGLASPHGLYSGGETADRMAALLQVNLLAPMEMMRAFAEYARAHGRPGVAVNMASMGGLVPNEGGEVYGAAKAALVHLTRASRSLMPAVRVCAVAPYYVDTPMVRNNPKLQNNPTVYPALMLSVDAVCDATLACIRDPRSAGRTVALIGSASARMWMYDVVGVHIKLLGAWSLAAAAFWRLLGY</sequence>
<organism evidence="1 2">
    <name type="scientific">Coemansia nantahalensis</name>
    <dbReference type="NCBI Taxonomy" id="2789366"/>
    <lineage>
        <taxon>Eukaryota</taxon>
        <taxon>Fungi</taxon>
        <taxon>Fungi incertae sedis</taxon>
        <taxon>Zoopagomycota</taxon>
        <taxon>Kickxellomycotina</taxon>
        <taxon>Kickxellomycetes</taxon>
        <taxon>Kickxellales</taxon>
        <taxon>Kickxellaceae</taxon>
        <taxon>Coemansia</taxon>
    </lineage>
</organism>
<evidence type="ECO:0000313" key="2">
    <source>
        <dbReference type="Proteomes" id="UP001140234"/>
    </source>
</evidence>